<organism evidence="2 3">
    <name type="scientific">Musa acuminata subsp. malaccensis</name>
    <name type="common">Wild banana</name>
    <name type="synonym">Musa malaccensis</name>
    <dbReference type="NCBI Taxonomy" id="214687"/>
    <lineage>
        <taxon>Eukaryota</taxon>
        <taxon>Viridiplantae</taxon>
        <taxon>Streptophyta</taxon>
        <taxon>Embryophyta</taxon>
        <taxon>Tracheophyta</taxon>
        <taxon>Spermatophyta</taxon>
        <taxon>Magnoliopsida</taxon>
        <taxon>Liliopsida</taxon>
        <taxon>Zingiberales</taxon>
        <taxon>Musaceae</taxon>
        <taxon>Musa</taxon>
    </lineage>
</organism>
<name>A0A804IJM8_MUSAM</name>
<dbReference type="AlphaFoldDB" id="A0A804IJM8"/>
<dbReference type="EnsemblPlants" id="Ma04_t00940.1">
    <property type="protein sequence ID" value="Ma04_p00940.1"/>
    <property type="gene ID" value="Ma04_g00940"/>
</dbReference>
<evidence type="ECO:0000313" key="3">
    <source>
        <dbReference type="Proteomes" id="UP000012960"/>
    </source>
</evidence>
<evidence type="ECO:0000313" key="2">
    <source>
        <dbReference type="EnsemblPlants" id="Ma04_p00940.1"/>
    </source>
</evidence>
<reference evidence="2" key="1">
    <citation type="submission" date="2021-05" db="UniProtKB">
        <authorList>
            <consortium name="EnsemblPlants"/>
        </authorList>
    </citation>
    <scope>IDENTIFICATION</scope>
    <source>
        <strain evidence="2">subsp. malaccensis</strain>
    </source>
</reference>
<protein>
    <submittedName>
        <fullName evidence="2">Uncharacterized protein</fullName>
    </submittedName>
</protein>
<feature type="region of interest" description="Disordered" evidence="1">
    <location>
        <begin position="50"/>
        <end position="82"/>
    </location>
</feature>
<dbReference type="Gramene" id="Ma04_t00940.1">
    <property type="protein sequence ID" value="Ma04_p00940.1"/>
    <property type="gene ID" value="Ma04_g00940"/>
</dbReference>
<accession>A0A804IJM8</accession>
<proteinExistence type="predicted"/>
<evidence type="ECO:0000256" key="1">
    <source>
        <dbReference type="SAM" id="MobiDB-lite"/>
    </source>
</evidence>
<sequence length="82" mass="9138">MSSRASLRHHRHHSDRPRHAFLDVIARQSAPLPPPMPARFLAGTYARSPRRPPPPWTWGMVGTRPPAAASRSAVIAREKTEA</sequence>
<dbReference type="Proteomes" id="UP000012960">
    <property type="component" value="Unplaced"/>
</dbReference>
<keyword evidence="3" id="KW-1185">Reference proteome</keyword>
<dbReference type="InParanoid" id="A0A804IJM8"/>